<name>A0A1I5AYV5_9GAMM</name>
<dbReference type="InterPro" id="IPR029058">
    <property type="entry name" value="AB_hydrolase_fold"/>
</dbReference>
<evidence type="ECO:0000256" key="1">
    <source>
        <dbReference type="ARBA" id="ARBA00010088"/>
    </source>
</evidence>
<dbReference type="InterPro" id="IPR051601">
    <property type="entry name" value="Serine_prot/Carboxylest_S33"/>
</dbReference>
<evidence type="ECO:0000259" key="3">
    <source>
        <dbReference type="Pfam" id="PF00561"/>
    </source>
</evidence>
<organism evidence="4 5">
    <name type="scientific">Dokdonella immobilis</name>
    <dbReference type="NCBI Taxonomy" id="578942"/>
    <lineage>
        <taxon>Bacteria</taxon>
        <taxon>Pseudomonadati</taxon>
        <taxon>Pseudomonadota</taxon>
        <taxon>Gammaproteobacteria</taxon>
        <taxon>Lysobacterales</taxon>
        <taxon>Rhodanobacteraceae</taxon>
        <taxon>Dokdonella</taxon>
    </lineage>
</organism>
<gene>
    <name evidence="4" type="ORF">SAMN05216289_14612</name>
</gene>
<evidence type="ECO:0000313" key="4">
    <source>
        <dbReference type="EMBL" id="SFN67627.1"/>
    </source>
</evidence>
<dbReference type="Gene3D" id="3.40.50.1820">
    <property type="entry name" value="alpha/beta hydrolase"/>
    <property type="match status" value="1"/>
</dbReference>
<dbReference type="InterPro" id="IPR002410">
    <property type="entry name" value="Peptidase_S33"/>
</dbReference>
<dbReference type="GO" id="GO:0006508">
    <property type="term" value="P:proteolysis"/>
    <property type="evidence" value="ECO:0007669"/>
    <property type="project" value="InterPro"/>
</dbReference>
<evidence type="ECO:0000313" key="5">
    <source>
        <dbReference type="Proteomes" id="UP000198575"/>
    </source>
</evidence>
<reference evidence="4 5" key="1">
    <citation type="submission" date="2016-10" db="EMBL/GenBank/DDBJ databases">
        <authorList>
            <person name="de Groot N.N."/>
        </authorList>
    </citation>
    <scope>NUCLEOTIDE SEQUENCE [LARGE SCALE GENOMIC DNA]</scope>
    <source>
        <strain evidence="4 5">CGMCC 1.7659</strain>
    </source>
</reference>
<dbReference type="OrthoDB" id="4510475at2"/>
<dbReference type="STRING" id="578942.SAMN05216289_14612"/>
<evidence type="ECO:0000256" key="2">
    <source>
        <dbReference type="ARBA" id="ARBA00022801"/>
    </source>
</evidence>
<sequence>MNQKKRIAIIAFLVIVMLGYAALQKRTAGSAHGESPSGRYRIAANAEVFRFGELEFHACELARAHSAATTEAYCAPFRVPENRAAPGGRQIDLRLALIRSAQAADDDFIVYLAGGPGQSAIDTWPQMAASLGPARKHRHVLLLDQRGTGESNALDCKAMAEQEEALDFDVERTRAATRTCLEQVSQHADPRFYTTTDAVEDLEALRQALGAPQFDLVGVSYGTRVAQQYLRRHADGVRSIVLDSVAPNSLVLGNEFARNLDDALKAQFAYCAKAPACAKAFPDPYASLMQLRDSLSAAPRSVQFPDPVNFTLQTRRLDAAAMAGLVRMFAYSPETAALIPHTIQQSLAGNDVPLMGQIGVLSEGVEALVGNGMQLSVLCAEDADLLKPDPQTAQTLLGNLLVDVARTQCEIWPRGMRPADFREPASGDAPVLILEGELDPVTPPRYGEEVAKTLANAKLIVARGQGHNVIGRGCLPRLVSEFMDRREPKSLDASCVDELGPIPHFIDFNGAAP</sequence>
<dbReference type="AlphaFoldDB" id="A0A1I5AYV5"/>
<protein>
    <submittedName>
        <fullName evidence="4">Pimeloyl-ACP methyl ester carboxylesterase</fullName>
    </submittedName>
</protein>
<dbReference type="SUPFAM" id="SSF53474">
    <property type="entry name" value="alpha/beta-Hydrolases"/>
    <property type="match status" value="1"/>
</dbReference>
<dbReference type="Pfam" id="PF00561">
    <property type="entry name" value="Abhydrolase_1"/>
    <property type="match status" value="1"/>
</dbReference>
<accession>A0A1I5AYV5</accession>
<dbReference type="PANTHER" id="PTHR43248">
    <property type="entry name" value="2-SUCCINYL-6-HYDROXY-2,4-CYCLOHEXADIENE-1-CARBOXYLATE SYNTHASE"/>
    <property type="match status" value="1"/>
</dbReference>
<dbReference type="EMBL" id="FOVF01000046">
    <property type="protein sequence ID" value="SFN67627.1"/>
    <property type="molecule type" value="Genomic_DNA"/>
</dbReference>
<keyword evidence="2" id="KW-0378">Hydrolase</keyword>
<proteinExistence type="inferred from homology"/>
<keyword evidence="5" id="KW-1185">Reference proteome</keyword>
<dbReference type="GO" id="GO:0008233">
    <property type="term" value="F:peptidase activity"/>
    <property type="evidence" value="ECO:0007669"/>
    <property type="project" value="InterPro"/>
</dbReference>
<comment type="similarity">
    <text evidence="1">Belongs to the peptidase S33 family.</text>
</comment>
<feature type="domain" description="AB hydrolase-1" evidence="3">
    <location>
        <begin position="109"/>
        <end position="469"/>
    </location>
</feature>
<dbReference type="InterPro" id="IPR000073">
    <property type="entry name" value="AB_hydrolase_1"/>
</dbReference>
<dbReference type="RefSeq" id="WP_092410840.1">
    <property type="nucleotide sequence ID" value="NZ_FOVF01000046.1"/>
</dbReference>
<dbReference type="PRINTS" id="PR00793">
    <property type="entry name" value="PROAMNOPTASE"/>
</dbReference>
<dbReference type="Proteomes" id="UP000198575">
    <property type="component" value="Unassembled WGS sequence"/>
</dbReference>